<accession>A0A6J8C492</accession>
<sequence>MEDFGANGRWNYLESGHGKGPCDGLGASIKQGADMAIRQGKCLIQNAEDFYAWSKQTEENGSKIKYLYYNQTDVDACNEVLQLREKPIPISGTFKLHAVVPTSSSAIWTRDMSCYCDECLTDVKTSTHGWEEHFIHNRQQDNNRNPHDNSTINENEAASVSGEHPEVHVDETEHISDQELKLEQSCWVSAVYDGNWYIGQIVTMDEEENDVEINFLEKAGKYGKAFKWPQTKDQIWIQKNKILTILKEPRTVGKSKRIRFQFDVKELDEIEKTFDE</sequence>
<name>A0A6J8C492_MYTCO</name>
<protein>
    <recommendedName>
        <fullName evidence="4">Agenet domain-containing protein</fullName>
    </recommendedName>
</protein>
<dbReference type="EMBL" id="CACVKT020004398">
    <property type="protein sequence ID" value="CAC5389920.1"/>
    <property type="molecule type" value="Genomic_DNA"/>
</dbReference>
<reference evidence="2 3" key="1">
    <citation type="submission" date="2020-06" db="EMBL/GenBank/DDBJ databases">
        <authorList>
            <person name="Li R."/>
            <person name="Bekaert M."/>
        </authorList>
    </citation>
    <scope>NUCLEOTIDE SEQUENCE [LARGE SCALE GENOMIC DNA]</scope>
    <source>
        <strain evidence="3">wild</strain>
    </source>
</reference>
<dbReference type="Proteomes" id="UP000507470">
    <property type="component" value="Unassembled WGS sequence"/>
</dbReference>
<dbReference type="PANTHER" id="PTHR46601:SF1">
    <property type="entry name" value="ADF-H DOMAIN-CONTAINING PROTEIN"/>
    <property type="match status" value="1"/>
</dbReference>
<evidence type="ECO:0000313" key="2">
    <source>
        <dbReference type="EMBL" id="CAC5389920.1"/>
    </source>
</evidence>
<keyword evidence="3" id="KW-1185">Reference proteome</keyword>
<evidence type="ECO:0000313" key="3">
    <source>
        <dbReference type="Proteomes" id="UP000507470"/>
    </source>
</evidence>
<evidence type="ECO:0008006" key="4">
    <source>
        <dbReference type="Google" id="ProtNLM"/>
    </source>
</evidence>
<proteinExistence type="predicted"/>
<feature type="compositionally biased region" description="Basic and acidic residues" evidence="1">
    <location>
        <begin position="137"/>
        <end position="147"/>
    </location>
</feature>
<dbReference type="PANTHER" id="PTHR46601">
    <property type="entry name" value="ULP_PROTEASE DOMAIN-CONTAINING PROTEIN"/>
    <property type="match status" value="1"/>
</dbReference>
<dbReference type="OrthoDB" id="6160404at2759"/>
<organism evidence="2 3">
    <name type="scientific">Mytilus coruscus</name>
    <name type="common">Sea mussel</name>
    <dbReference type="NCBI Taxonomy" id="42192"/>
    <lineage>
        <taxon>Eukaryota</taxon>
        <taxon>Metazoa</taxon>
        <taxon>Spiralia</taxon>
        <taxon>Lophotrochozoa</taxon>
        <taxon>Mollusca</taxon>
        <taxon>Bivalvia</taxon>
        <taxon>Autobranchia</taxon>
        <taxon>Pteriomorphia</taxon>
        <taxon>Mytilida</taxon>
        <taxon>Mytiloidea</taxon>
        <taxon>Mytilidae</taxon>
        <taxon>Mytilinae</taxon>
        <taxon>Mytilus</taxon>
    </lineage>
</organism>
<gene>
    <name evidence="2" type="ORF">MCOR_25051</name>
</gene>
<evidence type="ECO:0000256" key="1">
    <source>
        <dbReference type="SAM" id="MobiDB-lite"/>
    </source>
</evidence>
<feature type="compositionally biased region" description="Polar residues" evidence="1">
    <location>
        <begin position="148"/>
        <end position="158"/>
    </location>
</feature>
<dbReference type="AlphaFoldDB" id="A0A6J8C492"/>
<feature type="region of interest" description="Disordered" evidence="1">
    <location>
        <begin position="137"/>
        <end position="166"/>
    </location>
</feature>